<protein>
    <recommendedName>
        <fullName evidence="3">Class IV aminotransferase</fullName>
    </recommendedName>
</protein>
<reference evidence="1 2" key="1">
    <citation type="journal article" date="2023" name="Hortic Res">
        <title>Pangenome of water caltrop reveals structural variations and asymmetric subgenome divergence after allopolyploidization.</title>
        <authorList>
            <person name="Zhang X."/>
            <person name="Chen Y."/>
            <person name="Wang L."/>
            <person name="Yuan Y."/>
            <person name="Fang M."/>
            <person name="Shi L."/>
            <person name="Lu R."/>
            <person name="Comes H.P."/>
            <person name="Ma Y."/>
            <person name="Chen Y."/>
            <person name="Huang G."/>
            <person name="Zhou Y."/>
            <person name="Zheng Z."/>
            <person name="Qiu Y."/>
        </authorList>
    </citation>
    <scope>NUCLEOTIDE SEQUENCE [LARGE SCALE GENOMIC DNA]</scope>
    <source>
        <strain evidence="1">F231</strain>
    </source>
</reference>
<dbReference type="Proteomes" id="UP001346149">
    <property type="component" value="Unassembled WGS sequence"/>
</dbReference>
<accession>A0AAN7KG72</accession>
<dbReference type="InterPro" id="IPR036038">
    <property type="entry name" value="Aminotransferase-like"/>
</dbReference>
<dbReference type="GO" id="GO:0003824">
    <property type="term" value="F:catalytic activity"/>
    <property type="evidence" value="ECO:0007669"/>
    <property type="project" value="InterPro"/>
</dbReference>
<gene>
    <name evidence="1" type="ORF">SAY86_026702</name>
</gene>
<sequence>MDSTRFLFSNGIVHQVSDVPPVTSFLEAHPGVYTVTRTHNNASCLLLWERHLKRLANSLRIMFETNPKILFGPNWSTAHSSLLSSTQLPQFEPIIRCLVNESISKVSPYICKETKVGQEWSVAVLVCGNSEKFIEHASLDREKISRALDVHIHVSSHIPMVFGSNGASLALVGRGRTLATAKHLDWVRHRKTLEKLRAPSVTELLLSNDGDHILEGSVSNFFVVSRTDEKSTEANEDTYSSFEVQTAPLGDVLPGIIRQLVIEVCMSMGIPVREVAPSWSMRESWEEAFITSKLHGVECNSHHLTVLNSSILNCPGLLLLVASDSLRILQHVVSVRVPSSWDPSESRSWNEIEWEEKHLKDGPGMITMTIQAEVIRKASFEGYLLAS</sequence>
<dbReference type="SUPFAM" id="SSF56752">
    <property type="entry name" value="D-aminoacid aminotransferase-like PLP-dependent enzymes"/>
    <property type="match status" value="1"/>
</dbReference>
<evidence type="ECO:0008006" key="3">
    <source>
        <dbReference type="Google" id="ProtNLM"/>
    </source>
</evidence>
<dbReference type="Pfam" id="PF01063">
    <property type="entry name" value="Aminotran_4"/>
    <property type="match status" value="1"/>
</dbReference>
<evidence type="ECO:0000313" key="2">
    <source>
        <dbReference type="Proteomes" id="UP001346149"/>
    </source>
</evidence>
<comment type="caution">
    <text evidence="1">The sequence shown here is derived from an EMBL/GenBank/DDBJ whole genome shotgun (WGS) entry which is preliminary data.</text>
</comment>
<dbReference type="PANTHER" id="PTHR47703">
    <property type="entry name" value="D-AMINOACID AMINOTRANSFERASE-LIKE PLP-DEPENDENT ENZYMES SUPERFAMILY PROTEIN"/>
    <property type="match status" value="1"/>
</dbReference>
<dbReference type="PANTHER" id="PTHR47703:SF2">
    <property type="entry name" value="D-AMINOACID AMINOTRANSFERASE-LIKE PLP-DEPENDENT ENZYMES SUPERFAMILY PROTEIN"/>
    <property type="match status" value="1"/>
</dbReference>
<evidence type="ECO:0000313" key="1">
    <source>
        <dbReference type="EMBL" id="KAK4765612.1"/>
    </source>
</evidence>
<dbReference type="Gene3D" id="3.20.10.10">
    <property type="entry name" value="D-amino Acid Aminotransferase, subunit A, domain 2"/>
    <property type="match status" value="1"/>
</dbReference>
<name>A0AAN7KG72_TRANT</name>
<keyword evidence="2" id="KW-1185">Reference proteome</keyword>
<dbReference type="AlphaFoldDB" id="A0AAN7KG72"/>
<proteinExistence type="predicted"/>
<dbReference type="InterPro" id="IPR001544">
    <property type="entry name" value="Aminotrans_IV"/>
</dbReference>
<dbReference type="EMBL" id="JAXQNO010000023">
    <property type="protein sequence ID" value="KAK4765612.1"/>
    <property type="molecule type" value="Genomic_DNA"/>
</dbReference>
<dbReference type="InterPro" id="IPR043132">
    <property type="entry name" value="BCAT-like_C"/>
</dbReference>
<organism evidence="1 2">
    <name type="scientific">Trapa natans</name>
    <name type="common">Water chestnut</name>
    <dbReference type="NCBI Taxonomy" id="22666"/>
    <lineage>
        <taxon>Eukaryota</taxon>
        <taxon>Viridiplantae</taxon>
        <taxon>Streptophyta</taxon>
        <taxon>Embryophyta</taxon>
        <taxon>Tracheophyta</taxon>
        <taxon>Spermatophyta</taxon>
        <taxon>Magnoliopsida</taxon>
        <taxon>eudicotyledons</taxon>
        <taxon>Gunneridae</taxon>
        <taxon>Pentapetalae</taxon>
        <taxon>rosids</taxon>
        <taxon>malvids</taxon>
        <taxon>Myrtales</taxon>
        <taxon>Lythraceae</taxon>
        <taxon>Trapa</taxon>
    </lineage>
</organism>